<keyword evidence="2" id="KW-1185">Reference proteome</keyword>
<dbReference type="PANTHER" id="PTHR14947">
    <property type="entry name" value="ZINC FINGER PROTEIN"/>
    <property type="match status" value="1"/>
</dbReference>
<reference evidence="1 2" key="1">
    <citation type="journal article" date="2011" name="Nature">
        <title>A high-resolution map of human evolutionary constraint using 29 mammals.</title>
        <authorList>
            <person name="Lindblad-Toh K."/>
            <person name="Garber M."/>
            <person name="Zuk O."/>
            <person name="Lin M.F."/>
            <person name="Parker B.J."/>
            <person name="Washietl S."/>
            <person name="Kheradpour P."/>
            <person name="Ernst J."/>
            <person name="Jordan G."/>
            <person name="Mauceli E."/>
            <person name="Ward L.D."/>
            <person name="Lowe C.B."/>
            <person name="Holloway A.K."/>
            <person name="Clamp M."/>
            <person name="Gnerre S."/>
            <person name="Alfoldi J."/>
            <person name="Beal K."/>
            <person name="Chang J."/>
            <person name="Clawson H."/>
            <person name="Cuff J."/>
            <person name="Di Palma F."/>
            <person name="Fitzgerald S."/>
            <person name="Flicek P."/>
            <person name="Guttman M."/>
            <person name="Hubisz M.J."/>
            <person name="Jaffe D.B."/>
            <person name="Jungreis I."/>
            <person name="Kent W.J."/>
            <person name="Kostka D."/>
            <person name="Lara M."/>
            <person name="Martins A.L."/>
            <person name="Massingham T."/>
            <person name="Moltke I."/>
            <person name="Raney B.J."/>
            <person name="Rasmussen M.D."/>
            <person name="Robinson J."/>
            <person name="Stark A."/>
            <person name="Vilella A.J."/>
            <person name="Wen J."/>
            <person name="Xie X."/>
            <person name="Zody M.C."/>
            <person name="Baldwin J."/>
            <person name="Bloom T."/>
            <person name="Chin C.W."/>
            <person name="Heiman D."/>
            <person name="Nicol R."/>
            <person name="Nusbaum C."/>
            <person name="Young S."/>
            <person name="Wilkinson J."/>
            <person name="Worley K.C."/>
            <person name="Kovar C.L."/>
            <person name="Muzny D.M."/>
            <person name="Gibbs R.A."/>
            <person name="Cree A."/>
            <person name="Dihn H.H."/>
            <person name="Fowler G."/>
            <person name="Jhangiani S."/>
            <person name="Joshi V."/>
            <person name="Lee S."/>
            <person name="Lewis L.R."/>
            <person name="Nazareth L.V."/>
            <person name="Okwuonu G."/>
            <person name="Santibanez J."/>
            <person name="Warren W.C."/>
            <person name="Mardis E.R."/>
            <person name="Weinstock G.M."/>
            <person name="Wilson R.K."/>
            <person name="Delehaunty K."/>
            <person name="Dooling D."/>
            <person name="Fronik C."/>
            <person name="Fulton L."/>
            <person name="Fulton B."/>
            <person name="Graves T."/>
            <person name="Minx P."/>
            <person name="Sodergren E."/>
            <person name="Birney E."/>
            <person name="Margulies E.H."/>
            <person name="Herrero J."/>
            <person name="Green E.D."/>
            <person name="Haussler D."/>
            <person name="Siepel A."/>
            <person name="Goldman N."/>
            <person name="Pollard K.S."/>
            <person name="Pedersen J.S."/>
            <person name="Lander E.S."/>
            <person name="Kellis M."/>
        </authorList>
    </citation>
    <scope>NUCLEOTIDE SEQUENCE [LARGE SCALE GENOMIC DNA]</scope>
    <source>
        <strain evidence="1 2">Thorbecke inbred</strain>
    </source>
</reference>
<dbReference type="EMBL" id="AAGW02026952">
    <property type="status" value="NOT_ANNOTATED_CDS"/>
    <property type="molecule type" value="Genomic_DNA"/>
</dbReference>
<dbReference type="InterPro" id="IPR039938">
    <property type="entry name" value="Sp4-like"/>
</dbReference>
<proteinExistence type="predicted"/>
<organism evidence="1 2">
    <name type="scientific">Oryctolagus cuniculus</name>
    <name type="common">Rabbit</name>
    <dbReference type="NCBI Taxonomy" id="9986"/>
    <lineage>
        <taxon>Eukaryota</taxon>
        <taxon>Metazoa</taxon>
        <taxon>Chordata</taxon>
        <taxon>Craniata</taxon>
        <taxon>Vertebrata</taxon>
        <taxon>Euteleostomi</taxon>
        <taxon>Mammalia</taxon>
        <taxon>Eutheria</taxon>
        <taxon>Euarchontoglires</taxon>
        <taxon>Glires</taxon>
        <taxon>Lagomorpha</taxon>
        <taxon>Leporidae</taxon>
        <taxon>Oryctolagus</taxon>
    </lineage>
</organism>
<evidence type="ECO:0000313" key="2">
    <source>
        <dbReference type="Proteomes" id="UP000001811"/>
    </source>
</evidence>
<name>A0A5F9C8X5_RABIT</name>
<reference evidence="1" key="2">
    <citation type="submission" date="2025-08" db="UniProtKB">
        <authorList>
            <consortium name="Ensembl"/>
        </authorList>
    </citation>
    <scope>IDENTIFICATION</scope>
    <source>
        <strain evidence="1">Thorbecke</strain>
    </source>
</reference>
<dbReference type="GeneTree" id="ENSGT00990000211522"/>
<dbReference type="Ensembl" id="ENSOCUT00000050567.1">
    <property type="protein sequence ID" value="ENSOCUP00000029969.1"/>
    <property type="gene ID" value="ENSOCUG00000034187.1"/>
</dbReference>
<evidence type="ECO:0000313" key="1">
    <source>
        <dbReference type="Ensembl" id="ENSOCUP00000029969.1"/>
    </source>
</evidence>
<protein>
    <submittedName>
        <fullName evidence="1">Uncharacterized protein</fullName>
    </submittedName>
</protein>
<dbReference type="Bgee" id="ENSOCUG00000034187">
    <property type="expression patterns" value="Expressed in upper lobe of left lung and 1 other cell type or tissue"/>
</dbReference>
<reference evidence="1" key="3">
    <citation type="submission" date="2025-09" db="UniProtKB">
        <authorList>
            <consortium name="Ensembl"/>
        </authorList>
    </citation>
    <scope>IDENTIFICATION</scope>
    <source>
        <strain evidence="1">Thorbecke</strain>
    </source>
</reference>
<dbReference type="AlphaFoldDB" id="A0A5F9C8X5"/>
<dbReference type="InParanoid" id="A0A5F9C8X5"/>
<accession>A0A5F9C8X5</accession>
<sequence>SVPVAPLPVLTLVRNPMNVSSVGRRLVVTRNLFHIRAFILMRHLMNVKNVGRPLSGFIHFSPSITGFILARNPTNVSHVRRPLDSIYTLFNIRRFIMEFSRRKPSNIHCFRISESSFLKKKIVSCAQLSIINF</sequence>
<dbReference type="PANTHER" id="PTHR14947:SF24">
    <property type="entry name" value="ZINC FINGER PROTEIN 781-RELATED"/>
    <property type="match status" value="1"/>
</dbReference>
<dbReference type="Proteomes" id="UP000001811">
    <property type="component" value="Chromosome 3"/>
</dbReference>